<dbReference type="GO" id="GO:0005524">
    <property type="term" value="F:ATP binding"/>
    <property type="evidence" value="ECO:0007669"/>
    <property type="project" value="UniProtKB-KW"/>
</dbReference>
<dbReference type="AlphaFoldDB" id="A0A5S9F5P3"/>
<keyword evidence="6 8" id="KW-1133">Transmembrane helix</keyword>
<dbReference type="OrthoDB" id="9762778at2"/>
<keyword evidence="2" id="KW-0813">Transport</keyword>
<evidence type="ECO:0000259" key="10">
    <source>
        <dbReference type="PROSITE" id="PS50929"/>
    </source>
</evidence>
<dbReference type="Gene3D" id="3.40.50.300">
    <property type="entry name" value="P-loop containing nucleotide triphosphate hydrolases"/>
    <property type="match status" value="1"/>
</dbReference>
<dbReference type="FunFam" id="3.40.50.300:FF:000287">
    <property type="entry name" value="Multidrug ABC transporter ATP-binding protein"/>
    <property type="match status" value="1"/>
</dbReference>
<dbReference type="InterPro" id="IPR003439">
    <property type="entry name" value="ABC_transporter-like_ATP-bd"/>
</dbReference>
<feature type="transmembrane region" description="Helical" evidence="8">
    <location>
        <begin position="155"/>
        <end position="172"/>
    </location>
</feature>
<sequence>MNYKAYGLQKEQVIFFQASDLNINKEYQTTYLILTREHLIVGEQHKTLQVSLKNIESIKIEELFAHSCLVAVTNEKEIPLVYYSRAYVSEFAEFKKAFNRFLATNVWQIKQIFSLYCPKCQTPLLDRKIKCSQCLKKTHIFLRLLALTKPYKGKIVCLILATVFTVAAQMGPPYISKLIIDNCISGTNVNLLHFYILLMLGCGILLLLSKLVSSCLTSWLSARLAADLRAQLHYVLQRVQMRFYHHRESGEIIGRVMNDTGQLQRFLINGVPYLLVNSLSFVAIAIILISIDYQLALLVCLPVPFLIGGGRWFWNRLVPLFHKSNTRISALYSLLNESIYGVKVVKSFSLEKRRNKQFKTDNEKFFSIRCQINYTFAGFNETMFWIMSLGVTAVWLFGTERIVAGDPSLTLGDLLAFIGYIWLFYGPLQWFTSIMNSSTNAFASAERIFSILDEEQETYKVEDNTYLPKVQGEICFRDVRFSYDKGQEVIKGISFHIMPGEMIGLVGKSGAGKSTIMNLICHLYKIDSGQVIIDGNDLQQINIEQLRQSLGIVPQESFLFNSSIFENIRCSRPQASFQDVVRAAKAANAHDFIVNKENGYDTLIGEKGSRLSGGEKQRIAIARAILHDPPILIFDEATSSVDSQTEKSIQEAIANLVKGRTTIAIAHRLATLRHASRLFVIDDGKIVEKGSHEELIKTQGRYASLVKAQEENNQLRSKTNFIRG</sequence>
<feature type="transmembrane region" description="Helical" evidence="8">
    <location>
        <begin position="295"/>
        <end position="314"/>
    </location>
</feature>
<feature type="transmembrane region" description="Helical" evidence="8">
    <location>
        <begin position="374"/>
        <end position="397"/>
    </location>
</feature>
<dbReference type="PROSITE" id="PS50929">
    <property type="entry name" value="ABC_TM1F"/>
    <property type="match status" value="1"/>
</dbReference>
<dbReference type="InterPro" id="IPR011527">
    <property type="entry name" value="ABC1_TM_dom"/>
</dbReference>
<evidence type="ECO:0000256" key="7">
    <source>
        <dbReference type="ARBA" id="ARBA00023136"/>
    </source>
</evidence>
<evidence type="ECO:0000256" key="3">
    <source>
        <dbReference type="ARBA" id="ARBA00022692"/>
    </source>
</evidence>
<dbReference type="KEGG" id="uam:UABAM_05468"/>
<protein>
    <submittedName>
        <fullName evidence="11">ABC transporter</fullName>
    </submittedName>
</protein>
<keyword evidence="5" id="KW-0067">ATP-binding</keyword>
<dbReference type="PROSITE" id="PS00211">
    <property type="entry name" value="ABC_TRANSPORTER_1"/>
    <property type="match status" value="1"/>
</dbReference>
<dbReference type="PANTHER" id="PTHR43394:SF1">
    <property type="entry name" value="ATP-BINDING CASSETTE SUB-FAMILY B MEMBER 10, MITOCHONDRIAL"/>
    <property type="match status" value="1"/>
</dbReference>
<evidence type="ECO:0000256" key="1">
    <source>
        <dbReference type="ARBA" id="ARBA00004651"/>
    </source>
</evidence>
<keyword evidence="12" id="KW-1185">Reference proteome</keyword>
<dbReference type="SMART" id="SM00382">
    <property type="entry name" value="AAA"/>
    <property type="match status" value="1"/>
</dbReference>
<dbReference type="Gene3D" id="1.20.1560.10">
    <property type="entry name" value="ABC transporter type 1, transmembrane domain"/>
    <property type="match status" value="1"/>
</dbReference>
<dbReference type="GO" id="GO:0016887">
    <property type="term" value="F:ATP hydrolysis activity"/>
    <property type="evidence" value="ECO:0007669"/>
    <property type="project" value="InterPro"/>
</dbReference>
<keyword evidence="7 8" id="KW-0472">Membrane</keyword>
<reference evidence="11 12" key="1">
    <citation type="submission" date="2019-08" db="EMBL/GenBank/DDBJ databases">
        <title>Complete genome sequence of Candidatus Uab amorphum.</title>
        <authorList>
            <person name="Shiratori T."/>
            <person name="Suzuki S."/>
            <person name="Kakizawa Y."/>
            <person name="Ishida K."/>
        </authorList>
    </citation>
    <scope>NUCLEOTIDE SEQUENCE [LARGE SCALE GENOMIC DNA]</scope>
    <source>
        <strain evidence="11 12">SRT547</strain>
    </source>
</reference>
<keyword evidence="3 8" id="KW-0812">Transmembrane</keyword>
<dbReference type="InterPro" id="IPR039421">
    <property type="entry name" value="Type_1_exporter"/>
</dbReference>
<dbReference type="SUPFAM" id="SSF52540">
    <property type="entry name" value="P-loop containing nucleoside triphosphate hydrolases"/>
    <property type="match status" value="1"/>
</dbReference>
<feature type="domain" description="ABC transporter" evidence="9">
    <location>
        <begin position="474"/>
        <end position="708"/>
    </location>
</feature>
<feature type="domain" description="ABC transmembrane type-1" evidence="10">
    <location>
        <begin position="158"/>
        <end position="440"/>
    </location>
</feature>
<comment type="subcellular location">
    <subcellularLocation>
        <location evidence="1">Cell membrane</location>
        <topology evidence="1">Multi-pass membrane protein</topology>
    </subcellularLocation>
</comment>
<dbReference type="RefSeq" id="WP_151971097.1">
    <property type="nucleotide sequence ID" value="NZ_AP019860.1"/>
</dbReference>
<dbReference type="Pfam" id="PF00664">
    <property type="entry name" value="ABC_membrane"/>
    <property type="match status" value="1"/>
</dbReference>
<keyword evidence="4" id="KW-0547">Nucleotide-binding</keyword>
<evidence type="ECO:0000256" key="6">
    <source>
        <dbReference type="ARBA" id="ARBA00022989"/>
    </source>
</evidence>
<dbReference type="EMBL" id="AP019860">
    <property type="protein sequence ID" value="BBM87065.1"/>
    <property type="molecule type" value="Genomic_DNA"/>
</dbReference>
<evidence type="ECO:0000256" key="8">
    <source>
        <dbReference type="SAM" id="Phobius"/>
    </source>
</evidence>
<evidence type="ECO:0000313" key="12">
    <source>
        <dbReference type="Proteomes" id="UP000326354"/>
    </source>
</evidence>
<proteinExistence type="predicted"/>
<gene>
    <name evidence="11" type="ORF">UABAM_05468</name>
</gene>
<dbReference type="InterPro" id="IPR027417">
    <property type="entry name" value="P-loop_NTPase"/>
</dbReference>
<evidence type="ECO:0000313" key="11">
    <source>
        <dbReference type="EMBL" id="BBM87065.1"/>
    </source>
</evidence>
<name>A0A5S9F5P3_UABAM</name>
<evidence type="ECO:0000256" key="5">
    <source>
        <dbReference type="ARBA" id="ARBA00022840"/>
    </source>
</evidence>
<dbReference type="GO" id="GO:0005886">
    <property type="term" value="C:plasma membrane"/>
    <property type="evidence" value="ECO:0007669"/>
    <property type="project" value="UniProtKB-SubCell"/>
</dbReference>
<organism evidence="11 12">
    <name type="scientific">Uabimicrobium amorphum</name>
    <dbReference type="NCBI Taxonomy" id="2596890"/>
    <lineage>
        <taxon>Bacteria</taxon>
        <taxon>Pseudomonadati</taxon>
        <taxon>Planctomycetota</taxon>
        <taxon>Candidatus Uabimicrobiia</taxon>
        <taxon>Candidatus Uabimicrobiales</taxon>
        <taxon>Candidatus Uabimicrobiaceae</taxon>
        <taxon>Candidatus Uabimicrobium</taxon>
    </lineage>
</organism>
<feature type="transmembrane region" description="Helical" evidence="8">
    <location>
        <begin position="192"/>
        <end position="213"/>
    </location>
</feature>
<dbReference type="PANTHER" id="PTHR43394">
    <property type="entry name" value="ATP-DEPENDENT PERMEASE MDL1, MITOCHONDRIAL"/>
    <property type="match status" value="1"/>
</dbReference>
<accession>A0A5S9F5P3</accession>
<dbReference type="InterPro" id="IPR017871">
    <property type="entry name" value="ABC_transporter-like_CS"/>
</dbReference>
<feature type="transmembrane region" description="Helical" evidence="8">
    <location>
        <begin position="409"/>
        <end position="428"/>
    </location>
</feature>
<dbReference type="InterPro" id="IPR036640">
    <property type="entry name" value="ABC1_TM_sf"/>
</dbReference>
<dbReference type="SUPFAM" id="SSF90123">
    <property type="entry name" value="ABC transporter transmembrane region"/>
    <property type="match status" value="1"/>
</dbReference>
<feature type="transmembrane region" description="Helical" evidence="8">
    <location>
        <begin position="266"/>
        <end position="289"/>
    </location>
</feature>
<dbReference type="PROSITE" id="PS50893">
    <property type="entry name" value="ABC_TRANSPORTER_2"/>
    <property type="match status" value="1"/>
</dbReference>
<evidence type="ECO:0000259" key="9">
    <source>
        <dbReference type="PROSITE" id="PS50893"/>
    </source>
</evidence>
<evidence type="ECO:0000256" key="2">
    <source>
        <dbReference type="ARBA" id="ARBA00022448"/>
    </source>
</evidence>
<dbReference type="Proteomes" id="UP000326354">
    <property type="component" value="Chromosome"/>
</dbReference>
<dbReference type="Pfam" id="PF00005">
    <property type="entry name" value="ABC_tran"/>
    <property type="match status" value="1"/>
</dbReference>
<dbReference type="GO" id="GO:0015421">
    <property type="term" value="F:ABC-type oligopeptide transporter activity"/>
    <property type="evidence" value="ECO:0007669"/>
    <property type="project" value="TreeGrafter"/>
</dbReference>
<evidence type="ECO:0000256" key="4">
    <source>
        <dbReference type="ARBA" id="ARBA00022741"/>
    </source>
</evidence>
<dbReference type="InterPro" id="IPR003593">
    <property type="entry name" value="AAA+_ATPase"/>
</dbReference>